<accession>A0ACC1WXZ3</accession>
<comment type="caution">
    <text evidence="1">The sequence shown here is derived from an EMBL/GenBank/DDBJ whole genome shotgun (WGS) entry which is preliminary data.</text>
</comment>
<dbReference type="Proteomes" id="UP001164539">
    <property type="component" value="Chromosome 13"/>
</dbReference>
<reference evidence="1 2" key="1">
    <citation type="journal article" date="2023" name="Science">
        <title>Complex scaffold remodeling in plant triterpene biosynthesis.</title>
        <authorList>
            <person name="De La Pena R."/>
            <person name="Hodgson H."/>
            <person name="Liu J.C."/>
            <person name="Stephenson M.J."/>
            <person name="Martin A.C."/>
            <person name="Owen C."/>
            <person name="Harkess A."/>
            <person name="Leebens-Mack J."/>
            <person name="Jimenez L.E."/>
            <person name="Osbourn A."/>
            <person name="Sattely E.S."/>
        </authorList>
    </citation>
    <scope>NUCLEOTIDE SEQUENCE [LARGE SCALE GENOMIC DNA]</scope>
    <source>
        <strain evidence="2">cv. JPN11</strain>
        <tissue evidence="1">Leaf</tissue>
    </source>
</reference>
<evidence type="ECO:0000313" key="1">
    <source>
        <dbReference type="EMBL" id="KAJ4704095.1"/>
    </source>
</evidence>
<organism evidence="1 2">
    <name type="scientific">Melia azedarach</name>
    <name type="common">Chinaberry tree</name>
    <dbReference type="NCBI Taxonomy" id="155640"/>
    <lineage>
        <taxon>Eukaryota</taxon>
        <taxon>Viridiplantae</taxon>
        <taxon>Streptophyta</taxon>
        <taxon>Embryophyta</taxon>
        <taxon>Tracheophyta</taxon>
        <taxon>Spermatophyta</taxon>
        <taxon>Magnoliopsida</taxon>
        <taxon>eudicotyledons</taxon>
        <taxon>Gunneridae</taxon>
        <taxon>Pentapetalae</taxon>
        <taxon>rosids</taxon>
        <taxon>malvids</taxon>
        <taxon>Sapindales</taxon>
        <taxon>Meliaceae</taxon>
        <taxon>Melia</taxon>
    </lineage>
</organism>
<name>A0ACC1WXZ3_MELAZ</name>
<evidence type="ECO:0000313" key="2">
    <source>
        <dbReference type="Proteomes" id="UP001164539"/>
    </source>
</evidence>
<proteinExistence type="predicted"/>
<protein>
    <submittedName>
        <fullName evidence="1">Pollen-specific leucine-rich repeat extensin-like protein 1 isoform X1</fullName>
    </submittedName>
</protein>
<dbReference type="EMBL" id="CM051406">
    <property type="protein sequence ID" value="KAJ4704095.1"/>
    <property type="molecule type" value="Genomic_DNA"/>
</dbReference>
<sequence>MYGDLTLTSSSPSFLTPTRFGLIYNTLFTSPCHPPVYFTRFQICSELAAAMGEKKVTVMVLKVDLQCSKCYKKVKKVLCKFPQIQDQIYDEKQNKVIIKVVCCNPERIRDKLCCKGDGSIKSIEILEPKPPEKPKEPEKPKQPEKPKEPEKPKQPEKPKEPEKPKQPEKPKEPEKPKQPEKPKEPEKPKQPEKPKEPEKPKDPPKPNPTPAPPPVVPVLNPEPCYPPVPNPGRTCCRECYEGRRGGPCYELGHGQVRYYDGYCGRPVYDSWGGGGGYGCNTGYYKSRCTDYICEENPNAACTIM</sequence>
<keyword evidence="2" id="KW-1185">Reference proteome</keyword>
<gene>
    <name evidence="1" type="ORF">OWV82_023904</name>
</gene>